<sequence>MNLLGSNLEEVVSSRGEWPFSPTVGYNAVDRGDNLYQTLFAPLVRWESIREKRISEVEKEQDG</sequence>
<dbReference type="RefSeq" id="WP_205127795.1">
    <property type="nucleotide sequence ID" value="NZ_CAWOLW010000393.1"/>
</dbReference>
<reference evidence="1 2" key="1">
    <citation type="journal article" date="2018" name="ACS Chem. Biol.">
        <title>Ketoreductase domain dysfunction expands chemodiversity: malyngamide biosynthesis in the cyanobacterium Okeania hirsuta.</title>
        <authorList>
            <person name="Moss N.A."/>
            <person name="Leao T."/>
            <person name="Rankin M."/>
            <person name="McCullough T.M."/>
            <person name="Qu P."/>
            <person name="Korobeynikov A."/>
            <person name="Smith J.L."/>
            <person name="Gerwick L."/>
            <person name="Gerwick W.H."/>
        </authorList>
    </citation>
    <scope>NUCLEOTIDE SEQUENCE [LARGE SCALE GENOMIC DNA]</scope>
    <source>
        <strain evidence="1 2">PAB10Feb10-1</strain>
    </source>
</reference>
<dbReference type="EMBL" id="RCBY01000452">
    <property type="protein sequence ID" value="RQH19328.1"/>
    <property type="molecule type" value="Genomic_DNA"/>
</dbReference>
<keyword evidence="2" id="KW-1185">Reference proteome</keyword>
<dbReference type="Proteomes" id="UP000269154">
    <property type="component" value="Unassembled WGS sequence"/>
</dbReference>
<dbReference type="AlphaFoldDB" id="A0A3N6NSW9"/>
<evidence type="ECO:0000313" key="2">
    <source>
        <dbReference type="Proteomes" id="UP000269154"/>
    </source>
</evidence>
<organism evidence="1 2">
    <name type="scientific">Okeania hirsuta</name>
    <dbReference type="NCBI Taxonomy" id="1458930"/>
    <lineage>
        <taxon>Bacteria</taxon>
        <taxon>Bacillati</taxon>
        <taxon>Cyanobacteriota</taxon>
        <taxon>Cyanophyceae</taxon>
        <taxon>Oscillatoriophycideae</taxon>
        <taxon>Oscillatoriales</taxon>
        <taxon>Microcoleaceae</taxon>
        <taxon>Okeania</taxon>
    </lineage>
</organism>
<protein>
    <submittedName>
        <fullName evidence="1">Uncharacterized protein</fullName>
    </submittedName>
</protein>
<gene>
    <name evidence="1" type="ORF">D5R40_32610</name>
</gene>
<evidence type="ECO:0000313" key="1">
    <source>
        <dbReference type="EMBL" id="RQH19328.1"/>
    </source>
</evidence>
<proteinExistence type="predicted"/>
<comment type="caution">
    <text evidence="1">The sequence shown here is derived from an EMBL/GenBank/DDBJ whole genome shotgun (WGS) entry which is preliminary data.</text>
</comment>
<name>A0A3N6NSW9_9CYAN</name>
<accession>A0A3N6NSW9</accession>